<dbReference type="GO" id="GO:0005886">
    <property type="term" value="C:plasma membrane"/>
    <property type="evidence" value="ECO:0007669"/>
    <property type="project" value="UniProtKB-SubCell"/>
</dbReference>
<dbReference type="PANTHER" id="PTHR20886">
    <property type="entry name" value="VANG-LIKE PROTEIN"/>
    <property type="match status" value="1"/>
</dbReference>
<evidence type="ECO:0000256" key="3">
    <source>
        <dbReference type="ARBA" id="ARBA00022692"/>
    </source>
</evidence>
<protein>
    <submittedName>
        <fullName evidence="9">Uncharacterized protein</fullName>
    </submittedName>
</protein>
<evidence type="ECO:0000313" key="10">
    <source>
        <dbReference type="Proteomes" id="UP000580250"/>
    </source>
</evidence>
<evidence type="ECO:0000256" key="8">
    <source>
        <dbReference type="SAM" id="Phobius"/>
    </source>
</evidence>
<name>A0A6V7XE93_MELEN</name>
<evidence type="ECO:0000256" key="6">
    <source>
        <dbReference type="ARBA" id="ARBA00025718"/>
    </source>
</evidence>
<comment type="subcellular location">
    <subcellularLocation>
        <location evidence="1">Cell membrane</location>
        <topology evidence="1">Multi-pass membrane protein</topology>
    </subcellularLocation>
</comment>
<evidence type="ECO:0000256" key="1">
    <source>
        <dbReference type="ARBA" id="ARBA00004651"/>
    </source>
</evidence>
<feature type="transmembrane region" description="Helical" evidence="8">
    <location>
        <begin position="193"/>
        <end position="214"/>
    </location>
</feature>
<proteinExistence type="inferred from homology"/>
<comment type="similarity">
    <text evidence="6">Belongs to the Vang family.</text>
</comment>
<evidence type="ECO:0000256" key="2">
    <source>
        <dbReference type="ARBA" id="ARBA00022475"/>
    </source>
</evidence>
<evidence type="ECO:0000313" key="9">
    <source>
        <dbReference type="EMBL" id="CAD2197666.1"/>
    </source>
</evidence>
<sequence length="249" mass="28405">MSKICERPFSNSHRPMPRTFRHQPQIKSNRSVIGGGGNVDRQFLLPHFSAAMAEGVPNPIDERWVDENTTVVTGATSEHSFNDNIESQPHFPPPAGNSIIRLVWRRFSWICWLFSTFSISFMALISAPLMIALPFAVERIGLVEEIIHLNNIGCEIECQGQLLNLSGKTVLLFLALYVLFWRRSTADLPRLHLHRAAFCPFCIFCTFCILVILYCSNSFGKKYSIDLLNFFCNLFTGHSFIYSLHLDFL</sequence>
<dbReference type="Proteomes" id="UP000580250">
    <property type="component" value="Unassembled WGS sequence"/>
</dbReference>
<feature type="region of interest" description="Disordered" evidence="7">
    <location>
        <begin position="1"/>
        <end position="32"/>
    </location>
</feature>
<evidence type="ECO:0000256" key="7">
    <source>
        <dbReference type="SAM" id="MobiDB-lite"/>
    </source>
</evidence>
<reference evidence="9 10" key="1">
    <citation type="submission" date="2020-08" db="EMBL/GenBank/DDBJ databases">
        <authorList>
            <person name="Koutsovoulos G."/>
            <person name="Danchin GJ E."/>
        </authorList>
    </citation>
    <scope>NUCLEOTIDE SEQUENCE [LARGE SCALE GENOMIC DNA]</scope>
</reference>
<keyword evidence="2" id="KW-1003">Cell membrane</keyword>
<comment type="caution">
    <text evidence="9">The sequence shown here is derived from an EMBL/GenBank/DDBJ whole genome shotgun (WGS) entry which is preliminary data.</text>
</comment>
<keyword evidence="5 8" id="KW-0472">Membrane</keyword>
<dbReference type="OrthoDB" id="8887313at2759"/>
<evidence type="ECO:0000256" key="4">
    <source>
        <dbReference type="ARBA" id="ARBA00022989"/>
    </source>
</evidence>
<dbReference type="Pfam" id="PF06638">
    <property type="entry name" value="Strabismus"/>
    <property type="match status" value="1"/>
</dbReference>
<keyword evidence="4 8" id="KW-1133">Transmembrane helix</keyword>
<dbReference type="AlphaFoldDB" id="A0A6V7XE93"/>
<evidence type="ECO:0000256" key="5">
    <source>
        <dbReference type="ARBA" id="ARBA00023136"/>
    </source>
</evidence>
<dbReference type="InterPro" id="IPR009539">
    <property type="entry name" value="VANGL"/>
</dbReference>
<organism evidence="9 10">
    <name type="scientific">Meloidogyne enterolobii</name>
    <name type="common">Root-knot nematode worm</name>
    <name type="synonym">Meloidogyne mayaguensis</name>
    <dbReference type="NCBI Taxonomy" id="390850"/>
    <lineage>
        <taxon>Eukaryota</taxon>
        <taxon>Metazoa</taxon>
        <taxon>Ecdysozoa</taxon>
        <taxon>Nematoda</taxon>
        <taxon>Chromadorea</taxon>
        <taxon>Rhabditida</taxon>
        <taxon>Tylenchina</taxon>
        <taxon>Tylenchomorpha</taxon>
        <taxon>Tylenchoidea</taxon>
        <taxon>Meloidogynidae</taxon>
        <taxon>Meloidogyninae</taxon>
        <taxon>Meloidogyne</taxon>
    </lineage>
</organism>
<accession>A0A6V7XE93</accession>
<dbReference type="EMBL" id="CAJEWN010001462">
    <property type="protein sequence ID" value="CAD2197666.1"/>
    <property type="molecule type" value="Genomic_DNA"/>
</dbReference>
<gene>
    <name evidence="9" type="ORF">MENT_LOCUS50933</name>
</gene>
<keyword evidence="3 8" id="KW-0812">Transmembrane</keyword>
<feature type="transmembrane region" description="Helical" evidence="8">
    <location>
        <begin position="109"/>
        <end position="133"/>
    </location>
</feature>